<evidence type="ECO:0000256" key="2">
    <source>
        <dbReference type="ARBA" id="ARBA00024446"/>
    </source>
</evidence>
<dbReference type="AlphaFoldDB" id="A0A1I0EVL2"/>
<evidence type="ECO:0000313" key="6">
    <source>
        <dbReference type="Proteomes" id="UP000199568"/>
    </source>
</evidence>
<comment type="subcellular location">
    <subcellularLocation>
        <location evidence="1">Bacterial microcompartment</location>
    </subcellularLocation>
</comment>
<accession>A0A1I0EVL2</accession>
<dbReference type="InterPro" id="IPR037233">
    <property type="entry name" value="CcmK-like_sf"/>
</dbReference>
<dbReference type="Pfam" id="PF00936">
    <property type="entry name" value="BMC"/>
    <property type="match status" value="2"/>
</dbReference>
<organism evidence="5 6">
    <name type="scientific">Natronincola peptidivorans</name>
    <dbReference type="NCBI Taxonomy" id="426128"/>
    <lineage>
        <taxon>Bacteria</taxon>
        <taxon>Bacillati</taxon>
        <taxon>Bacillota</taxon>
        <taxon>Clostridia</taxon>
        <taxon>Peptostreptococcales</taxon>
        <taxon>Natronincolaceae</taxon>
        <taxon>Natronincola</taxon>
    </lineage>
</organism>
<dbReference type="RefSeq" id="WP_090444722.1">
    <property type="nucleotide sequence ID" value="NZ_FOHU01000012.1"/>
</dbReference>
<evidence type="ECO:0000259" key="4">
    <source>
        <dbReference type="PROSITE" id="PS51930"/>
    </source>
</evidence>
<protein>
    <submittedName>
        <fullName evidence="5">Carboxysome shell and ethanolamine utilization microcompartment protein CcmL/EutN</fullName>
    </submittedName>
</protein>
<dbReference type="Gene3D" id="3.30.70.1710">
    <property type="match status" value="2"/>
</dbReference>
<dbReference type="CDD" id="cd07054">
    <property type="entry name" value="BMC_PduT_repeat2"/>
    <property type="match status" value="1"/>
</dbReference>
<dbReference type="InterPro" id="IPR011238">
    <property type="entry name" value="Micro_shell_prot_PduT"/>
</dbReference>
<dbReference type="SMART" id="SM00877">
    <property type="entry name" value="BMC"/>
    <property type="match status" value="2"/>
</dbReference>
<proteinExistence type="inferred from homology"/>
<evidence type="ECO:0000313" key="5">
    <source>
        <dbReference type="EMBL" id="SET49463.1"/>
    </source>
</evidence>
<dbReference type="SUPFAM" id="SSF143414">
    <property type="entry name" value="CcmK-like"/>
    <property type="match status" value="2"/>
</dbReference>
<dbReference type="Proteomes" id="UP000199568">
    <property type="component" value="Unassembled WGS sequence"/>
</dbReference>
<evidence type="ECO:0000256" key="3">
    <source>
        <dbReference type="PROSITE-ProRule" id="PRU01278"/>
    </source>
</evidence>
<feature type="domain" description="BMC" evidence="4">
    <location>
        <begin position="96"/>
        <end position="182"/>
    </location>
</feature>
<reference evidence="5 6" key="1">
    <citation type="submission" date="2016-10" db="EMBL/GenBank/DDBJ databases">
        <authorList>
            <person name="de Groot N.N."/>
        </authorList>
    </citation>
    <scope>NUCLEOTIDE SEQUENCE [LARGE SCALE GENOMIC DNA]</scope>
    <source>
        <strain evidence="5 6">DSM 18979</strain>
    </source>
</reference>
<sequence>MLKAIGLIELNSIAKGIEVTDFMMKAADVELLFSKPVCPGKFILLITGDVAAVNSSIDTGRNNGSSFVVDDLIIPNIHPQIIQGINGLSQIEEVNALGVLEFFSIASAITAADIAVKTALIQLIEIRLGVGVGGKSYITFTGDISAVNEAVEAGGKVAYDNGMLVHKVVIPSPRIELIHNLL</sequence>
<dbReference type="InterPro" id="IPR050575">
    <property type="entry name" value="BMC_shell"/>
</dbReference>
<dbReference type="PROSITE" id="PS51930">
    <property type="entry name" value="BMC_2"/>
    <property type="match status" value="2"/>
</dbReference>
<comment type="similarity">
    <text evidence="3">Belongs to the bacterial microcompartments protein family.</text>
</comment>
<name>A0A1I0EVL2_9FIRM</name>
<gene>
    <name evidence="5" type="ORF">SAMN05660297_02571</name>
</gene>
<dbReference type="InterPro" id="IPR044872">
    <property type="entry name" value="CcmK/CsoS1_BMC"/>
</dbReference>
<evidence type="ECO:0000256" key="1">
    <source>
        <dbReference type="ARBA" id="ARBA00024322"/>
    </source>
</evidence>
<dbReference type="EMBL" id="FOHU01000012">
    <property type="protein sequence ID" value="SET49463.1"/>
    <property type="molecule type" value="Genomic_DNA"/>
</dbReference>
<dbReference type="GO" id="GO:0031469">
    <property type="term" value="C:bacterial microcompartment"/>
    <property type="evidence" value="ECO:0007669"/>
    <property type="project" value="UniProtKB-SubCell"/>
</dbReference>
<dbReference type="PANTHER" id="PTHR33941">
    <property type="entry name" value="PROPANEDIOL UTILIZATION PROTEIN PDUA"/>
    <property type="match status" value="1"/>
</dbReference>
<feature type="domain" description="BMC" evidence="4">
    <location>
        <begin position="4"/>
        <end position="86"/>
    </location>
</feature>
<dbReference type="OrthoDB" id="9791973at2"/>
<dbReference type="PIRSF" id="PIRSF034834">
    <property type="entry name" value="PduT"/>
    <property type="match status" value="1"/>
</dbReference>
<dbReference type="CDD" id="cd07053">
    <property type="entry name" value="BMC_PduT_repeat1"/>
    <property type="match status" value="1"/>
</dbReference>
<dbReference type="STRING" id="426128.SAMN05660297_02571"/>
<keyword evidence="2" id="KW-1283">Bacterial microcompartment</keyword>
<keyword evidence="6" id="KW-1185">Reference proteome</keyword>
<dbReference type="PANTHER" id="PTHR33941:SF11">
    <property type="entry name" value="BACTERIAL MICROCOMPARTMENT SHELL PROTEIN PDUJ"/>
    <property type="match status" value="1"/>
</dbReference>
<dbReference type="InterPro" id="IPR000249">
    <property type="entry name" value="BMC_dom"/>
</dbReference>